<dbReference type="KEGG" id="tum:CBW65_03540"/>
<keyword evidence="1" id="KW-0238">DNA-binding</keyword>
<proteinExistence type="predicted"/>
<dbReference type="Gene3D" id="1.10.10.10">
    <property type="entry name" value="Winged helix-like DNA-binding domain superfamily/Winged helix DNA-binding domain"/>
    <property type="match status" value="1"/>
</dbReference>
<dbReference type="AlphaFoldDB" id="A0A1Y0IL56"/>
<protein>
    <submittedName>
        <fullName evidence="3">Transcriptional regulator</fullName>
    </submittedName>
</protein>
<dbReference type="GO" id="GO:0003677">
    <property type="term" value="F:DNA binding"/>
    <property type="evidence" value="ECO:0007669"/>
    <property type="project" value="UniProtKB-KW"/>
</dbReference>
<dbReference type="PROSITE" id="PS50987">
    <property type="entry name" value="HTH_ARSR_2"/>
    <property type="match status" value="1"/>
</dbReference>
<feature type="domain" description="HTH arsR-type" evidence="2">
    <location>
        <begin position="1"/>
        <end position="93"/>
    </location>
</feature>
<keyword evidence="4" id="KW-1185">Reference proteome</keyword>
<gene>
    <name evidence="3" type="ORF">CBW65_03540</name>
</gene>
<evidence type="ECO:0000256" key="1">
    <source>
        <dbReference type="ARBA" id="ARBA00023125"/>
    </source>
</evidence>
<dbReference type="NCBIfam" id="NF033788">
    <property type="entry name" value="HTH_metalloreg"/>
    <property type="match status" value="1"/>
</dbReference>
<dbReference type="PANTHER" id="PTHR38600:SF2">
    <property type="entry name" value="SLL0088 PROTEIN"/>
    <property type="match status" value="1"/>
</dbReference>
<dbReference type="Pfam" id="PF01022">
    <property type="entry name" value="HTH_5"/>
    <property type="match status" value="1"/>
</dbReference>
<reference evidence="4" key="1">
    <citation type="submission" date="2017-05" db="EMBL/GenBank/DDBJ databases">
        <authorList>
            <person name="Sung H."/>
        </authorList>
    </citation>
    <scope>NUCLEOTIDE SEQUENCE [LARGE SCALE GENOMIC DNA]</scope>
    <source>
        <strain evidence="4">AR23208</strain>
    </source>
</reference>
<dbReference type="PRINTS" id="PR00778">
    <property type="entry name" value="HTHARSR"/>
</dbReference>
<dbReference type="SUPFAM" id="SSF46785">
    <property type="entry name" value="Winged helix' DNA-binding domain"/>
    <property type="match status" value="1"/>
</dbReference>
<dbReference type="Proteomes" id="UP000195437">
    <property type="component" value="Chromosome"/>
</dbReference>
<dbReference type="EMBL" id="CP021434">
    <property type="protein sequence ID" value="ARU60235.1"/>
    <property type="molecule type" value="Genomic_DNA"/>
</dbReference>
<dbReference type="InterPro" id="IPR001845">
    <property type="entry name" value="HTH_ArsR_DNA-bd_dom"/>
</dbReference>
<dbReference type="PANTHER" id="PTHR38600">
    <property type="entry name" value="TRANSCRIPTIONAL REGULATORY PROTEIN"/>
    <property type="match status" value="1"/>
</dbReference>
<organism evidence="3 4">
    <name type="scientific">Tumebacillus avium</name>
    <dbReference type="NCBI Taxonomy" id="1903704"/>
    <lineage>
        <taxon>Bacteria</taxon>
        <taxon>Bacillati</taxon>
        <taxon>Bacillota</taxon>
        <taxon>Bacilli</taxon>
        <taxon>Bacillales</taxon>
        <taxon>Alicyclobacillaceae</taxon>
        <taxon>Tumebacillus</taxon>
    </lineage>
</organism>
<evidence type="ECO:0000259" key="2">
    <source>
        <dbReference type="PROSITE" id="PS50987"/>
    </source>
</evidence>
<dbReference type="CDD" id="cd00090">
    <property type="entry name" value="HTH_ARSR"/>
    <property type="match status" value="1"/>
</dbReference>
<dbReference type="RefSeq" id="WP_087455622.1">
    <property type="nucleotide sequence ID" value="NZ_CP021434.1"/>
</dbReference>
<dbReference type="InterPro" id="IPR036388">
    <property type="entry name" value="WH-like_DNA-bd_sf"/>
</dbReference>
<dbReference type="OrthoDB" id="2355173at2"/>
<evidence type="ECO:0000313" key="4">
    <source>
        <dbReference type="Proteomes" id="UP000195437"/>
    </source>
</evidence>
<dbReference type="InterPro" id="IPR036390">
    <property type="entry name" value="WH_DNA-bd_sf"/>
</dbReference>
<dbReference type="InterPro" id="IPR011991">
    <property type="entry name" value="ArsR-like_HTH"/>
</dbReference>
<sequence length="107" mass="12620">MIEEGQPYDVFAALADPTRRKLLEILSGGEQSVTRLAEHFPVSRPAISKHLNVLRQAGLVTETKSGRERLYQLRAEPLREVRDWLDYYERFWNEKINNLKRLFEDPH</sequence>
<accession>A0A1Y0IL56</accession>
<evidence type="ECO:0000313" key="3">
    <source>
        <dbReference type="EMBL" id="ARU60235.1"/>
    </source>
</evidence>
<name>A0A1Y0IL56_9BACL</name>
<dbReference type="SMART" id="SM00418">
    <property type="entry name" value="HTH_ARSR"/>
    <property type="match status" value="1"/>
</dbReference>
<dbReference type="GO" id="GO:0003700">
    <property type="term" value="F:DNA-binding transcription factor activity"/>
    <property type="evidence" value="ECO:0007669"/>
    <property type="project" value="InterPro"/>
</dbReference>